<gene>
    <name evidence="1" type="ORF">SISSUDRAFT_1066888</name>
</gene>
<evidence type="ECO:0000313" key="1">
    <source>
        <dbReference type="EMBL" id="KZT32488.1"/>
    </source>
</evidence>
<organism evidence="1 2">
    <name type="scientific">Sistotremastrum suecicum HHB10207 ss-3</name>
    <dbReference type="NCBI Taxonomy" id="1314776"/>
    <lineage>
        <taxon>Eukaryota</taxon>
        <taxon>Fungi</taxon>
        <taxon>Dikarya</taxon>
        <taxon>Basidiomycota</taxon>
        <taxon>Agaricomycotina</taxon>
        <taxon>Agaricomycetes</taxon>
        <taxon>Sistotremastrales</taxon>
        <taxon>Sistotremastraceae</taxon>
        <taxon>Sistotremastrum</taxon>
    </lineage>
</organism>
<dbReference type="OrthoDB" id="2884925at2759"/>
<name>A0A165XS55_9AGAM</name>
<proteinExistence type="predicted"/>
<dbReference type="AlphaFoldDB" id="A0A165XS55"/>
<keyword evidence="2" id="KW-1185">Reference proteome</keyword>
<accession>A0A165XS55</accession>
<evidence type="ECO:0000313" key="2">
    <source>
        <dbReference type="Proteomes" id="UP000076798"/>
    </source>
</evidence>
<dbReference type="EMBL" id="KV428327">
    <property type="protein sequence ID" value="KZT32488.1"/>
    <property type="molecule type" value="Genomic_DNA"/>
</dbReference>
<sequence length="331" mass="38188">MAWAYMHDELLVMIFLERFKQGLDPTGHFTYSYVHVTEVCRRWKQAALSCSKLWAHIQIGLPQKAHTILVSRADGAELHLYASSGGDGYLRRCLDYDWYRQTPQLLPVAHHLHLSVGPHEDLSYEPLWNGVGRRLSGGLSRRDNYPPLFEKIEELSFHVECPDTRHPRPFRPPCLHPAFNDPLHWMDNETAVQTFRFAGILTGQALFIAPNVKKLTYHFWPLPTENYECCVLDIASDWGAGKHVETIELISLKMGFLEIGRAKRIDKFRKVEVPSVKSLKVWDCDKDCVELLLRVVRFPSLKTVEWDGEVEKMDGGRSGYCPLIERCAWNE</sequence>
<protein>
    <submittedName>
        <fullName evidence="1">Uncharacterized protein</fullName>
    </submittedName>
</protein>
<reference evidence="1 2" key="1">
    <citation type="journal article" date="2016" name="Mol. Biol. Evol.">
        <title>Comparative Genomics of Early-Diverging Mushroom-Forming Fungi Provides Insights into the Origins of Lignocellulose Decay Capabilities.</title>
        <authorList>
            <person name="Nagy L.G."/>
            <person name="Riley R."/>
            <person name="Tritt A."/>
            <person name="Adam C."/>
            <person name="Daum C."/>
            <person name="Floudas D."/>
            <person name="Sun H."/>
            <person name="Yadav J.S."/>
            <person name="Pangilinan J."/>
            <person name="Larsson K.H."/>
            <person name="Matsuura K."/>
            <person name="Barry K."/>
            <person name="Labutti K."/>
            <person name="Kuo R."/>
            <person name="Ohm R.A."/>
            <person name="Bhattacharya S.S."/>
            <person name="Shirouzu T."/>
            <person name="Yoshinaga Y."/>
            <person name="Martin F.M."/>
            <person name="Grigoriev I.V."/>
            <person name="Hibbett D.S."/>
        </authorList>
    </citation>
    <scope>NUCLEOTIDE SEQUENCE [LARGE SCALE GENOMIC DNA]</scope>
    <source>
        <strain evidence="1 2">HHB10207 ss-3</strain>
    </source>
</reference>
<dbReference type="Proteomes" id="UP000076798">
    <property type="component" value="Unassembled WGS sequence"/>
</dbReference>